<evidence type="ECO:0000313" key="1">
    <source>
        <dbReference type="EMBL" id="KAF9533981.1"/>
    </source>
</evidence>
<comment type="caution">
    <text evidence="1">The sequence shown here is derived from an EMBL/GenBank/DDBJ whole genome shotgun (WGS) entry which is preliminary data.</text>
</comment>
<reference evidence="1" key="1">
    <citation type="submission" date="2020-11" db="EMBL/GenBank/DDBJ databases">
        <authorList>
            <consortium name="DOE Joint Genome Institute"/>
            <person name="Ahrendt S."/>
            <person name="Riley R."/>
            <person name="Andreopoulos W."/>
            <person name="Labutti K."/>
            <person name="Pangilinan J."/>
            <person name="Ruiz-Duenas F.J."/>
            <person name="Barrasa J.M."/>
            <person name="Sanchez-Garcia M."/>
            <person name="Camarero S."/>
            <person name="Miyauchi S."/>
            <person name="Serrano A."/>
            <person name="Linde D."/>
            <person name="Babiker R."/>
            <person name="Drula E."/>
            <person name="Ayuso-Fernandez I."/>
            <person name="Pacheco R."/>
            <person name="Padilla G."/>
            <person name="Ferreira P."/>
            <person name="Barriuso J."/>
            <person name="Kellner H."/>
            <person name="Castanera R."/>
            <person name="Alfaro M."/>
            <person name="Ramirez L."/>
            <person name="Pisabarro A.G."/>
            <person name="Kuo A."/>
            <person name="Tritt A."/>
            <person name="Lipzen A."/>
            <person name="He G."/>
            <person name="Yan M."/>
            <person name="Ng V."/>
            <person name="Cullen D."/>
            <person name="Martin F."/>
            <person name="Rosso M.-N."/>
            <person name="Henrissat B."/>
            <person name="Hibbett D."/>
            <person name="Martinez A.T."/>
            <person name="Grigoriev I.V."/>
        </authorList>
    </citation>
    <scope>NUCLEOTIDE SEQUENCE</scope>
    <source>
        <strain evidence="1">CBS 506.95</strain>
    </source>
</reference>
<evidence type="ECO:0000313" key="2">
    <source>
        <dbReference type="Proteomes" id="UP000807306"/>
    </source>
</evidence>
<gene>
    <name evidence="1" type="ORF">CPB83DRAFT_844891</name>
</gene>
<accession>A0A9P6EQ49</accession>
<dbReference type="OrthoDB" id="2834207at2759"/>
<protein>
    <submittedName>
        <fullName evidence="1">Uncharacterized protein</fullName>
    </submittedName>
</protein>
<organism evidence="1 2">
    <name type="scientific">Crepidotus variabilis</name>
    <dbReference type="NCBI Taxonomy" id="179855"/>
    <lineage>
        <taxon>Eukaryota</taxon>
        <taxon>Fungi</taxon>
        <taxon>Dikarya</taxon>
        <taxon>Basidiomycota</taxon>
        <taxon>Agaricomycotina</taxon>
        <taxon>Agaricomycetes</taxon>
        <taxon>Agaricomycetidae</taxon>
        <taxon>Agaricales</taxon>
        <taxon>Agaricineae</taxon>
        <taxon>Crepidotaceae</taxon>
        <taxon>Crepidotus</taxon>
    </lineage>
</organism>
<dbReference type="EMBL" id="MU157827">
    <property type="protein sequence ID" value="KAF9533981.1"/>
    <property type="molecule type" value="Genomic_DNA"/>
</dbReference>
<keyword evidence="2" id="KW-1185">Reference proteome</keyword>
<dbReference type="AlphaFoldDB" id="A0A9P6EQ49"/>
<sequence>MPGRKEPADWKIIETSPSGLELTFYNTKTEESTFYIPDGFTATDVLNVPGAKKYWHNVADVTKYMKQMEVEKAQDQGE</sequence>
<name>A0A9P6EQ49_9AGAR</name>
<proteinExistence type="predicted"/>
<dbReference type="Proteomes" id="UP000807306">
    <property type="component" value="Unassembled WGS sequence"/>
</dbReference>